<evidence type="ECO:0000259" key="2">
    <source>
        <dbReference type="Pfam" id="PF00975"/>
    </source>
</evidence>
<evidence type="ECO:0000313" key="3">
    <source>
        <dbReference type="EMBL" id="GAA0484646.1"/>
    </source>
</evidence>
<dbReference type="EMBL" id="BAAAHB010000084">
    <property type="protein sequence ID" value="GAA0484646.1"/>
    <property type="molecule type" value="Genomic_DNA"/>
</dbReference>
<gene>
    <name evidence="3" type="ORF">GCM10009544_52900</name>
</gene>
<dbReference type="InterPro" id="IPR029058">
    <property type="entry name" value="AB_hydrolase_fold"/>
</dbReference>
<evidence type="ECO:0000256" key="1">
    <source>
        <dbReference type="ARBA" id="ARBA00007169"/>
    </source>
</evidence>
<dbReference type="Gene3D" id="3.40.50.1820">
    <property type="entry name" value="alpha/beta hydrolase"/>
    <property type="match status" value="1"/>
</dbReference>
<comment type="caution">
    <text evidence="3">The sequence shown here is derived from an EMBL/GenBank/DDBJ whole genome shotgun (WGS) entry which is preliminary data.</text>
</comment>
<feature type="domain" description="Thioesterase" evidence="2">
    <location>
        <begin position="23"/>
        <end position="246"/>
    </location>
</feature>
<dbReference type="InterPro" id="IPR001031">
    <property type="entry name" value="Thioesterase"/>
</dbReference>
<dbReference type="PANTHER" id="PTHR11487">
    <property type="entry name" value="THIOESTERASE"/>
    <property type="match status" value="1"/>
</dbReference>
<dbReference type="PANTHER" id="PTHR11487:SF0">
    <property type="entry name" value="S-ACYL FATTY ACID SYNTHASE THIOESTERASE, MEDIUM CHAIN"/>
    <property type="match status" value="1"/>
</dbReference>
<reference evidence="3 4" key="1">
    <citation type="journal article" date="2019" name="Int. J. Syst. Evol. Microbiol.">
        <title>The Global Catalogue of Microorganisms (GCM) 10K type strain sequencing project: providing services to taxonomists for standard genome sequencing and annotation.</title>
        <authorList>
            <consortium name="The Broad Institute Genomics Platform"/>
            <consortium name="The Broad Institute Genome Sequencing Center for Infectious Disease"/>
            <person name="Wu L."/>
            <person name="Ma J."/>
        </authorList>
    </citation>
    <scope>NUCLEOTIDE SEQUENCE [LARGE SCALE GENOMIC DNA]</scope>
    <source>
        <strain evidence="3 4">JCM 10649</strain>
    </source>
</reference>
<name>A0ABN1AVD2_9ACTN</name>
<dbReference type="SUPFAM" id="SSF53474">
    <property type="entry name" value="alpha/beta-Hydrolases"/>
    <property type="match status" value="1"/>
</dbReference>
<proteinExistence type="inferred from homology"/>
<accession>A0ABN1AVD2</accession>
<dbReference type="RefSeq" id="WP_344095339.1">
    <property type="nucleotide sequence ID" value="NZ_BAAAHB010000084.1"/>
</dbReference>
<dbReference type="InterPro" id="IPR012223">
    <property type="entry name" value="TEII"/>
</dbReference>
<sequence>MTENDDEQLWLRCYRPAPESKFRLLCLPHAGGSASYYLPFAQSLAPEIEVLAVQYPGRQDRRDERCVTSIDELADQLLRSVGPRLDASTALFGHSMGAVLAFEFARRMEQETGFTCAGIFASGRRAPSCHRHEGVHRRDDSGILSELADLGGTDPRLFEDEELLRSYLPALRADYRAIETYRGEVNAMVDCSITAMVGETDPRTTLDEAQAWSGHTTGKFTLWSFPGGHFFLDGNHTQVTRLIRSQLLGATTEPRSAS</sequence>
<evidence type="ECO:0000313" key="4">
    <source>
        <dbReference type="Proteomes" id="UP001499895"/>
    </source>
</evidence>
<dbReference type="Proteomes" id="UP001499895">
    <property type="component" value="Unassembled WGS sequence"/>
</dbReference>
<comment type="similarity">
    <text evidence="1">Belongs to the thioesterase family.</text>
</comment>
<keyword evidence="4" id="KW-1185">Reference proteome</keyword>
<organism evidence="3 4">
    <name type="scientific">Streptomyces stramineus</name>
    <dbReference type="NCBI Taxonomy" id="173861"/>
    <lineage>
        <taxon>Bacteria</taxon>
        <taxon>Bacillati</taxon>
        <taxon>Actinomycetota</taxon>
        <taxon>Actinomycetes</taxon>
        <taxon>Kitasatosporales</taxon>
        <taxon>Streptomycetaceae</taxon>
        <taxon>Streptomyces</taxon>
    </lineage>
</organism>
<keyword evidence="3" id="KW-0378">Hydrolase</keyword>
<dbReference type="GO" id="GO:0016787">
    <property type="term" value="F:hydrolase activity"/>
    <property type="evidence" value="ECO:0007669"/>
    <property type="project" value="UniProtKB-KW"/>
</dbReference>
<dbReference type="Pfam" id="PF00975">
    <property type="entry name" value="Thioesterase"/>
    <property type="match status" value="1"/>
</dbReference>
<protein>
    <submittedName>
        <fullName evidence="3">Alpha/beta fold hydrolase</fullName>
    </submittedName>
</protein>